<dbReference type="Proteomes" id="UP000623172">
    <property type="component" value="Unassembled WGS sequence"/>
</dbReference>
<reference evidence="1" key="1">
    <citation type="submission" date="2020-08" db="EMBL/GenBank/DDBJ databases">
        <title>Genome public.</title>
        <authorList>
            <person name="Liu C."/>
            <person name="Sun Q."/>
        </authorList>
    </citation>
    <scope>NUCLEOTIDE SEQUENCE</scope>
    <source>
        <strain evidence="1">NSJ-53</strain>
    </source>
</reference>
<dbReference type="Gene3D" id="3.20.20.150">
    <property type="entry name" value="Divalent-metal-dependent TIM barrel enzymes"/>
    <property type="match status" value="1"/>
</dbReference>
<sequence length="281" mass="31820">MKVGIQLYSVRNAMAKDPIATLRQVVDCGYKYLETANYNADKDPGTGFGVSPREMNKILDDSGAKVVGAHMDPLDNLQPILDYFEAIGCKRIGIPMPFFKDLDDVKRQCDGFNLADEQCKARGFQLYYHNHYQEFQKFEGQTVLDYIYDNTQLYFEVDSFWAARGGVDPVALMEKLGRRLILLHQKDFSKDVREPINVFDGLVAPDADLSSLEKFDAPLSNDVFTEIGTGILPIQDYINAGNKVGVEYIFLEQDHTKMSSEIESIKTSMESFKKFSGIEWA</sequence>
<dbReference type="SUPFAM" id="SSF51658">
    <property type="entry name" value="Xylose isomerase-like"/>
    <property type="match status" value="1"/>
</dbReference>
<gene>
    <name evidence="1" type="ORF">H8696_07275</name>
</gene>
<accession>A0A926HQE6</accession>
<dbReference type="GO" id="GO:0016853">
    <property type="term" value="F:isomerase activity"/>
    <property type="evidence" value="ECO:0007669"/>
    <property type="project" value="UniProtKB-KW"/>
</dbReference>
<dbReference type="EMBL" id="JACRSR010000002">
    <property type="protein sequence ID" value="MBC8531650.1"/>
    <property type="molecule type" value="Genomic_DNA"/>
</dbReference>
<proteinExistence type="predicted"/>
<organism evidence="1 2">
    <name type="scientific">Gehongia tenuis</name>
    <dbReference type="NCBI Taxonomy" id="2763655"/>
    <lineage>
        <taxon>Bacteria</taxon>
        <taxon>Bacillati</taxon>
        <taxon>Bacillota</taxon>
        <taxon>Clostridia</taxon>
        <taxon>Christensenellales</taxon>
        <taxon>Christensenellaceae</taxon>
        <taxon>Gehongia</taxon>
    </lineage>
</organism>
<protein>
    <submittedName>
        <fullName evidence="1">Sugar phosphate isomerase/epimerase</fullName>
    </submittedName>
</protein>
<keyword evidence="1" id="KW-0413">Isomerase</keyword>
<dbReference type="InterPro" id="IPR036237">
    <property type="entry name" value="Xyl_isomerase-like_sf"/>
</dbReference>
<dbReference type="RefSeq" id="WP_249316262.1">
    <property type="nucleotide sequence ID" value="NZ_JACRSR010000002.1"/>
</dbReference>
<dbReference type="InterPro" id="IPR050312">
    <property type="entry name" value="IolE/XylAMocC-like"/>
</dbReference>
<comment type="caution">
    <text evidence="1">The sequence shown here is derived from an EMBL/GenBank/DDBJ whole genome shotgun (WGS) entry which is preliminary data.</text>
</comment>
<dbReference type="PANTHER" id="PTHR12110:SF41">
    <property type="entry name" value="INOSOSE DEHYDRATASE"/>
    <property type="match status" value="1"/>
</dbReference>
<keyword evidence="2" id="KW-1185">Reference proteome</keyword>
<evidence type="ECO:0000313" key="1">
    <source>
        <dbReference type="EMBL" id="MBC8531650.1"/>
    </source>
</evidence>
<dbReference type="AlphaFoldDB" id="A0A926HQE6"/>
<dbReference type="PANTHER" id="PTHR12110">
    <property type="entry name" value="HYDROXYPYRUVATE ISOMERASE"/>
    <property type="match status" value="1"/>
</dbReference>
<evidence type="ECO:0000313" key="2">
    <source>
        <dbReference type="Proteomes" id="UP000623172"/>
    </source>
</evidence>
<name>A0A926HQE6_9FIRM</name>